<feature type="domain" description="Doublecortin" evidence="2">
    <location>
        <begin position="141"/>
        <end position="193"/>
    </location>
</feature>
<dbReference type="Gene3D" id="3.10.20.230">
    <property type="entry name" value="Doublecortin domain"/>
    <property type="match status" value="1"/>
</dbReference>
<evidence type="ECO:0000256" key="1">
    <source>
        <dbReference type="SAM" id="MobiDB-lite"/>
    </source>
</evidence>
<dbReference type="EMBL" id="JAIPUX010003289">
    <property type="protein sequence ID" value="KAH0620847.1"/>
    <property type="molecule type" value="Genomic_DNA"/>
</dbReference>
<dbReference type="PANTHER" id="PTHR46302">
    <property type="entry name" value="DOUBLECORTIN DOMAIN-CONTAINING PROTEIN 1"/>
    <property type="match status" value="1"/>
</dbReference>
<dbReference type="PROSITE" id="PS50231">
    <property type="entry name" value="RICIN_B_LECTIN"/>
    <property type="match status" value="1"/>
</dbReference>
<accession>A0ABQ7STV8</accession>
<dbReference type="CDD" id="cd17156">
    <property type="entry name" value="DCX1_DCDC5"/>
    <property type="match status" value="1"/>
</dbReference>
<dbReference type="SUPFAM" id="SSF50370">
    <property type="entry name" value="Ricin B-like lectins"/>
    <property type="match status" value="1"/>
</dbReference>
<dbReference type="Proteomes" id="UP000826234">
    <property type="component" value="Unassembled WGS sequence"/>
</dbReference>
<sequence length="722" mass="81518">MKVTKDKQARKWAIKHEGISKPSQWKQSKVDNPLWNKLTYMWPVLPNGELNEAFEWPIEGLLIPNSPPLKKPAGKKSDSCMPLRLKVLKNGEKDKNKAVFILGLDFSTVMKKQKPSPEKKQKAKRLLKMGGNSEKEVYITEFQHFLERCTTALKLPFAARRLFTRNGVEIFVLKDLEQDELIYVSCGEQWIDPEWTIAQHKKRLQLSNLASDVTAIRAYCVMRKTKNLALEVKNDIAVGAKLSVGIATVRFEREKVVEEPDEKQADESTEKIRDNTDKCLHQPKLTEELEKAHHQLFEFRNGKIINCCFPNLLLGVENSDLRSGAEVVLLEKKCDHINQHWIWREDSRTFHLVNDPTLVLAVSMPNILNGYPKIPLEMQGCPVILQKYHGCKNGAANQKWNYIETTKVFTAFYTTILDQEITAANYASICTFSVTNTEKIDQLGYYFLSPCGKEKTDLSTSEAESTLLYLEDVLASLRMETSLQMISEKMSASVNQRAVKIIAYKNGTGYENGQLIIASTFPMVSNNNLKDKQTASKLYTSEGTLILTLQDLVLCAVKDYFRKQDPEERNEGASVIPVFSAKDKMAKEGMNTKSPPSVMTLDDLKLIDDALLTIILRNPIEVWMHLLELQALQFKRSSPVSPKLLTKGDRGLYKQPATKRVWAYANGSTAEQGAHAWGKTITEVPILAYVAADSSRVVAKSAKASPPPENLQCNSKWITPTS</sequence>
<evidence type="ECO:0000259" key="2">
    <source>
        <dbReference type="PROSITE" id="PS50309"/>
    </source>
</evidence>
<comment type="caution">
    <text evidence="3">The sequence shown here is derived from an EMBL/GenBank/DDBJ whole genome shotgun (WGS) entry which is preliminary data.</text>
</comment>
<reference evidence="3 4" key="1">
    <citation type="journal article" date="2022" name="Gigascience">
        <title>A chromosome-level genome assembly and annotation of the desert horned lizard, Phrynosoma platyrhinos, provides insight into chromosomal rearrangements among reptiles.</title>
        <authorList>
            <person name="Koochekian N."/>
            <person name="Ascanio A."/>
            <person name="Farleigh K."/>
            <person name="Card D.C."/>
            <person name="Schield D.R."/>
            <person name="Castoe T.A."/>
            <person name="Jezkova T."/>
        </authorList>
    </citation>
    <scope>NUCLEOTIDE SEQUENCE [LARGE SCALE GENOMIC DNA]</scope>
    <source>
        <strain evidence="3">NK-2021</strain>
    </source>
</reference>
<dbReference type="InterPro" id="IPR043188">
    <property type="entry name" value="DCDC1"/>
</dbReference>
<organism evidence="3 4">
    <name type="scientific">Phrynosoma platyrhinos</name>
    <name type="common">Desert horned lizard</name>
    <dbReference type="NCBI Taxonomy" id="52577"/>
    <lineage>
        <taxon>Eukaryota</taxon>
        <taxon>Metazoa</taxon>
        <taxon>Chordata</taxon>
        <taxon>Craniata</taxon>
        <taxon>Vertebrata</taxon>
        <taxon>Euteleostomi</taxon>
        <taxon>Lepidosauria</taxon>
        <taxon>Squamata</taxon>
        <taxon>Bifurcata</taxon>
        <taxon>Unidentata</taxon>
        <taxon>Episquamata</taxon>
        <taxon>Toxicofera</taxon>
        <taxon>Iguania</taxon>
        <taxon>Phrynosomatidae</taxon>
        <taxon>Phrynosomatinae</taxon>
        <taxon>Phrynosoma</taxon>
    </lineage>
</organism>
<gene>
    <name evidence="3" type="ORF">JD844_021681</name>
</gene>
<evidence type="ECO:0000313" key="3">
    <source>
        <dbReference type="EMBL" id="KAH0620847.1"/>
    </source>
</evidence>
<dbReference type="InterPro" id="IPR057424">
    <property type="entry name" value="Ubiquitin_DCDC1"/>
</dbReference>
<dbReference type="SUPFAM" id="SSF89837">
    <property type="entry name" value="Doublecortin (DC)"/>
    <property type="match status" value="2"/>
</dbReference>
<evidence type="ECO:0000313" key="4">
    <source>
        <dbReference type="Proteomes" id="UP000826234"/>
    </source>
</evidence>
<proteinExistence type="predicted"/>
<dbReference type="PROSITE" id="PS50309">
    <property type="entry name" value="DC"/>
    <property type="match status" value="1"/>
</dbReference>
<dbReference type="Pfam" id="PF25510">
    <property type="entry name" value="Ubiquitin_DCDC1"/>
    <property type="match status" value="1"/>
</dbReference>
<name>A0ABQ7STV8_PHRPL</name>
<dbReference type="PANTHER" id="PTHR46302:SF3">
    <property type="entry name" value="DOUBLECORTIN DOMAIN-CONTAINING PROTEIN 1"/>
    <property type="match status" value="1"/>
</dbReference>
<protein>
    <recommendedName>
        <fullName evidence="2">Doublecortin domain-containing protein</fullName>
    </recommendedName>
</protein>
<dbReference type="InterPro" id="IPR035992">
    <property type="entry name" value="Ricin_B-like_lectins"/>
</dbReference>
<dbReference type="InterPro" id="IPR036572">
    <property type="entry name" value="Doublecortin_dom_sf"/>
</dbReference>
<feature type="compositionally biased region" description="Polar residues" evidence="1">
    <location>
        <begin position="711"/>
        <end position="722"/>
    </location>
</feature>
<keyword evidence="4" id="KW-1185">Reference proteome</keyword>
<dbReference type="InterPro" id="IPR003533">
    <property type="entry name" value="Doublecortin_dom"/>
</dbReference>
<feature type="region of interest" description="Disordered" evidence="1">
    <location>
        <begin position="701"/>
        <end position="722"/>
    </location>
</feature>